<dbReference type="PROSITE" id="PS51792">
    <property type="entry name" value="YIPPEE"/>
    <property type="match status" value="1"/>
</dbReference>
<feature type="domain" description="Yippee" evidence="4">
    <location>
        <begin position="61"/>
        <end position="158"/>
    </location>
</feature>
<dbReference type="InterPro" id="IPR004910">
    <property type="entry name" value="Yippee/Mis18/Cereblon"/>
</dbReference>
<keyword evidence="3" id="KW-0862">Zinc</keyword>
<dbReference type="OMA" id="CCCGQII"/>
<dbReference type="Pfam" id="PF03226">
    <property type="entry name" value="Yippee-Mis18"/>
    <property type="match status" value="1"/>
</dbReference>
<dbReference type="GO" id="GO:0000151">
    <property type="term" value="C:ubiquitin ligase complex"/>
    <property type="evidence" value="ECO:0000318"/>
    <property type="project" value="GO_Central"/>
</dbReference>
<dbReference type="Proteomes" id="UP000054558">
    <property type="component" value="Unassembled WGS sequence"/>
</dbReference>
<accession>A0A1Y1HJV3</accession>
<reference evidence="5 6" key="1">
    <citation type="journal article" date="2014" name="Nat. Commun.">
        <title>Klebsormidium flaccidum genome reveals primary factors for plant terrestrial adaptation.</title>
        <authorList>
            <person name="Hori K."/>
            <person name="Maruyama F."/>
            <person name="Fujisawa T."/>
            <person name="Togashi T."/>
            <person name="Yamamoto N."/>
            <person name="Seo M."/>
            <person name="Sato S."/>
            <person name="Yamada T."/>
            <person name="Mori H."/>
            <person name="Tajima N."/>
            <person name="Moriyama T."/>
            <person name="Ikeuchi M."/>
            <person name="Watanabe M."/>
            <person name="Wada H."/>
            <person name="Kobayashi K."/>
            <person name="Saito M."/>
            <person name="Masuda T."/>
            <person name="Sasaki-Sekimoto Y."/>
            <person name="Mashiguchi K."/>
            <person name="Awai K."/>
            <person name="Shimojima M."/>
            <person name="Masuda S."/>
            <person name="Iwai M."/>
            <person name="Nobusawa T."/>
            <person name="Narise T."/>
            <person name="Kondo S."/>
            <person name="Saito H."/>
            <person name="Sato R."/>
            <person name="Murakawa M."/>
            <person name="Ihara Y."/>
            <person name="Oshima-Yamada Y."/>
            <person name="Ohtaka K."/>
            <person name="Satoh M."/>
            <person name="Sonobe K."/>
            <person name="Ishii M."/>
            <person name="Ohtani R."/>
            <person name="Kanamori-Sato M."/>
            <person name="Honoki R."/>
            <person name="Miyazaki D."/>
            <person name="Mochizuki H."/>
            <person name="Umetsu J."/>
            <person name="Higashi K."/>
            <person name="Shibata D."/>
            <person name="Kamiya Y."/>
            <person name="Sato N."/>
            <person name="Nakamura Y."/>
            <person name="Tabata S."/>
            <person name="Ida S."/>
            <person name="Kurokawa K."/>
            <person name="Ohta H."/>
        </authorList>
    </citation>
    <scope>NUCLEOTIDE SEQUENCE [LARGE SCALE GENOMIC DNA]</scope>
    <source>
        <strain evidence="5 6">NIES-2285</strain>
    </source>
</reference>
<evidence type="ECO:0000256" key="2">
    <source>
        <dbReference type="ARBA" id="ARBA00022723"/>
    </source>
</evidence>
<proteinExistence type="inferred from homology"/>
<dbReference type="OrthoDB" id="6407410at2759"/>
<dbReference type="GO" id="GO:0046872">
    <property type="term" value="F:metal ion binding"/>
    <property type="evidence" value="ECO:0007669"/>
    <property type="project" value="UniProtKB-KW"/>
</dbReference>
<evidence type="ECO:0000313" key="6">
    <source>
        <dbReference type="Proteomes" id="UP000054558"/>
    </source>
</evidence>
<gene>
    <name evidence="5" type="ORF">KFL_000190480</name>
</gene>
<name>A0A1Y1HJV3_KLENI</name>
<dbReference type="PANTHER" id="PTHR13848">
    <property type="entry name" value="PROTEIN YIPPEE-LIKE CG15309-RELATED"/>
    <property type="match status" value="1"/>
</dbReference>
<protein>
    <recommendedName>
        <fullName evidence="4">Yippee domain-containing protein</fullName>
    </recommendedName>
</protein>
<dbReference type="InterPro" id="IPR034751">
    <property type="entry name" value="Yippee"/>
</dbReference>
<comment type="similarity">
    <text evidence="1">Belongs to the yippee family.</text>
</comment>
<sequence length="178" mass="20247">MNLGRAESEPQMDFQRQQLNYKQPSFYQQVRSTTESYQGGRRKLGGGGSMGKLFIIQLDGRIYSCRNCRSHLAKSEELVSRSFHCRNGKAYLFNSVVNVSVGPLEDRQMTTGRHTVADIYCNCCQQVVGWKYEAAYEKSQKYKEGKYILERGKMIDVDSSNDFFVESHPALSDPEDGG</sequence>
<dbReference type="STRING" id="105231.A0A1Y1HJV3"/>
<dbReference type="InterPro" id="IPR039058">
    <property type="entry name" value="Yippee_fam"/>
</dbReference>
<organism evidence="5 6">
    <name type="scientific">Klebsormidium nitens</name>
    <name type="common">Green alga</name>
    <name type="synonym">Ulothrix nitens</name>
    <dbReference type="NCBI Taxonomy" id="105231"/>
    <lineage>
        <taxon>Eukaryota</taxon>
        <taxon>Viridiplantae</taxon>
        <taxon>Streptophyta</taxon>
        <taxon>Klebsormidiophyceae</taxon>
        <taxon>Klebsormidiales</taxon>
        <taxon>Klebsormidiaceae</taxon>
        <taxon>Klebsormidium</taxon>
    </lineage>
</organism>
<evidence type="ECO:0000259" key="4">
    <source>
        <dbReference type="PROSITE" id="PS51792"/>
    </source>
</evidence>
<keyword evidence="2" id="KW-0479">Metal-binding</keyword>
<evidence type="ECO:0000256" key="1">
    <source>
        <dbReference type="ARBA" id="ARBA00005613"/>
    </source>
</evidence>
<dbReference type="EMBL" id="DF236968">
    <property type="protein sequence ID" value="GAQ78830.1"/>
    <property type="molecule type" value="Genomic_DNA"/>
</dbReference>
<keyword evidence="6" id="KW-1185">Reference proteome</keyword>
<evidence type="ECO:0000256" key="3">
    <source>
        <dbReference type="ARBA" id="ARBA00022833"/>
    </source>
</evidence>
<dbReference type="AlphaFoldDB" id="A0A1Y1HJV3"/>
<evidence type="ECO:0000313" key="5">
    <source>
        <dbReference type="EMBL" id="GAQ78830.1"/>
    </source>
</evidence>